<name>A0A9N9P3L4_9GLOM</name>
<dbReference type="Gene3D" id="3.40.50.300">
    <property type="entry name" value="P-loop containing nucleotide triphosphate hydrolases"/>
    <property type="match status" value="1"/>
</dbReference>
<dbReference type="AlphaFoldDB" id="A0A9N9P3L4"/>
<proteinExistence type="predicted"/>
<protein>
    <submittedName>
        <fullName evidence="1">285_t:CDS:1</fullName>
    </submittedName>
</protein>
<comment type="caution">
    <text evidence="1">The sequence shown here is derived from an EMBL/GenBank/DDBJ whole genome shotgun (WGS) entry which is preliminary data.</text>
</comment>
<dbReference type="Proteomes" id="UP000789396">
    <property type="component" value="Unassembled WGS sequence"/>
</dbReference>
<dbReference type="OrthoDB" id="775260at2759"/>
<reference evidence="1" key="1">
    <citation type="submission" date="2021-06" db="EMBL/GenBank/DDBJ databases">
        <authorList>
            <person name="Kallberg Y."/>
            <person name="Tangrot J."/>
            <person name="Rosling A."/>
        </authorList>
    </citation>
    <scope>NUCLEOTIDE SEQUENCE</scope>
    <source>
        <strain evidence="1">IN212</strain>
    </source>
</reference>
<accession>A0A9N9P3L4</accession>
<sequence>FEPYLKTLEETPHSDDNAIDAIKESSIEAMKAATRRYSRKQIRWIRNKLLLKCQESNLNDTDVNCA</sequence>
<feature type="non-terminal residue" evidence="1">
    <location>
        <position position="1"/>
    </location>
</feature>
<feature type="non-terminal residue" evidence="1">
    <location>
        <position position="66"/>
    </location>
</feature>
<evidence type="ECO:0000313" key="1">
    <source>
        <dbReference type="EMBL" id="CAG8788359.1"/>
    </source>
</evidence>
<dbReference type="EMBL" id="CAJVPZ010058756">
    <property type="protein sequence ID" value="CAG8788359.1"/>
    <property type="molecule type" value="Genomic_DNA"/>
</dbReference>
<dbReference type="Pfam" id="PF01715">
    <property type="entry name" value="IPPT"/>
    <property type="match status" value="1"/>
</dbReference>
<gene>
    <name evidence="1" type="ORF">RFULGI_LOCUS16496</name>
</gene>
<dbReference type="InterPro" id="IPR027417">
    <property type="entry name" value="P-loop_NTPase"/>
</dbReference>
<evidence type="ECO:0000313" key="2">
    <source>
        <dbReference type="Proteomes" id="UP000789396"/>
    </source>
</evidence>
<organism evidence="1 2">
    <name type="scientific">Racocetra fulgida</name>
    <dbReference type="NCBI Taxonomy" id="60492"/>
    <lineage>
        <taxon>Eukaryota</taxon>
        <taxon>Fungi</taxon>
        <taxon>Fungi incertae sedis</taxon>
        <taxon>Mucoromycota</taxon>
        <taxon>Glomeromycotina</taxon>
        <taxon>Glomeromycetes</taxon>
        <taxon>Diversisporales</taxon>
        <taxon>Gigasporaceae</taxon>
        <taxon>Racocetra</taxon>
    </lineage>
</organism>
<keyword evidence="2" id="KW-1185">Reference proteome</keyword>